<dbReference type="Proteomes" id="UP001381693">
    <property type="component" value="Unassembled WGS sequence"/>
</dbReference>
<reference evidence="2 3" key="1">
    <citation type="submission" date="2023-11" db="EMBL/GenBank/DDBJ databases">
        <title>Halocaridina rubra genome assembly.</title>
        <authorList>
            <person name="Smith C."/>
        </authorList>
    </citation>
    <scope>NUCLEOTIDE SEQUENCE [LARGE SCALE GENOMIC DNA]</scope>
    <source>
        <strain evidence="2">EP-1</strain>
        <tissue evidence="2">Whole</tissue>
    </source>
</reference>
<protein>
    <submittedName>
        <fullName evidence="2">Uncharacterized protein</fullName>
    </submittedName>
</protein>
<evidence type="ECO:0000313" key="2">
    <source>
        <dbReference type="EMBL" id="KAK7075897.1"/>
    </source>
</evidence>
<name>A0AAN8X1E3_HALRR</name>
<evidence type="ECO:0000313" key="3">
    <source>
        <dbReference type="Proteomes" id="UP001381693"/>
    </source>
</evidence>
<accession>A0AAN8X1E3</accession>
<evidence type="ECO:0000256" key="1">
    <source>
        <dbReference type="SAM" id="MobiDB-lite"/>
    </source>
</evidence>
<organism evidence="2 3">
    <name type="scientific">Halocaridina rubra</name>
    <name type="common">Hawaiian red shrimp</name>
    <dbReference type="NCBI Taxonomy" id="373956"/>
    <lineage>
        <taxon>Eukaryota</taxon>
        <taxon>Metazoa</taxon>
        <taxon>Ecdysozoa</taxon>
        <taxon>Arthropoda</taxon>
        <taxon>Crustacea</taxon>
        <taxon>Multicrustacea</taxon>
        <taxon>Malacostraca</taxon>
        <taxon>Eumalacostraca</taxon>
        <taxon>Eucarida</taxon>
        <taxon>Decapoda</taxon>
        <taxon>Pleocyemata</taxon>
        <taxon>Caridea</taxon>
        <taxon>Atyoidea</taxon>
        <taxon>Atyidae</taxon>
        <taxon>Halocaridina</taxon>
    </lineage>
</organism>
<feature type="compositionally biased region" description="Basic and acidic residues" evidence="1">
    <location>
        <begin position="25"/>
        <end position="39"/>
    </location>
</feature>
<dbReference type="AlphaFoldDB" id="A0AAN8X1E3"/>
<keyword evidence="3" id="KW-1185">Reference proteome</keyword>
<sequence>AKLVQGTVAQLGDKNYMIVSVAVAENEKPTKKRKRDDSPKASTSQSINTSLKGALAFTLAYSSDEGSEKNAKSSTIDMVHEYHKEKRLGADEGPLK</sequence>
<proteinExistence type="predicted"/>
<dbReference type="EMBL" id="JAXCGZ010010013">
    <property type="protein sequence ID" value="KAK7075897.1"/>
    <property type="molecule type" value="Genomic_DNA"/>
</dbReference>
<gene>
    <name evidence="2" type="ORF">SK128_023097</name>
</gene>
<feature type="region of interest" description="Disordered" evidence="1">
    <location>
        <begin position="23"/>
        <end position="47"/>
    </location>
</feature>
<feature type="non-terminal residue" evidence="2">
    <location>
        <position position="1"/>
    </location>
</feature>
<comment type="caution">
    <text evidence="2">The sequence shown here is derived from an EMBL/GenBank/DDBJ whole genome shotgun (WGS) entry which is preliminary data.</text>
</comment>